<dbReference type="EMBL" id="JAEILH010000088">
    <property type="protein sequence ID" value="MBI6628173.1"/>
    <property type="molecule type" value="Genomic_DNA"/>
</dbReference>
<dbReference type="Proteomes" id="UP000645865">
    <property type="component" value="Unassembled WGS sequence"/>
</dbReference>
<protein>
    <recommendedName>
        <fullName evidence="3">HEPN domain-containing protein</fullName>
    </recommendedName>
</protein>
<dbReference type="AlphaFoldDB" id="A0A8I1JFW3"/>
<evidence type="ECO:0000313" key="1">
    <source>
        <dbReference type="EMBL" id="MBI6628173.1"/>
    </source>
</evidence>
<accession>A0A8I1JFW3</accession>
<proteinExistence type="predicted"/>
<evidence type="ECO:0000313" key="2">
    <source>
        <dbReference type="Proteomes" id="UP000645865"/>
    </source>
</evidence>
<evidence type="ECO:0008006" key="3">
    <source>
        <dbReference type="Google" id="ProtNLM"/>
    </source>
</evidence>
<dbReference type="Gene3D" id="1.20.120.330">
    <property type="entry name" value="Nucleotidyltransferases domain 2"/>
    <property type="match status" value="1"/>
</dbReference>
<reference evidence="1" key="1">
    <citation type="submission" date="2020-12" db="EMBL/GenBank/DDBJ databases">
        <title>Comparative genomic insights into the epidemiology and virulence of plant pathogenic Pseudomonads from Turkey.</title>
        <authorList>
            <person name="Dillon M."/>
            <person name="Ruiz-Bedoya T."/>
            <person name="Bendalovic-Torma C."/>
            <person name="Guttman K.M."/>
            <person name="Kwak H."/>
            <person name="Middleton M.A."/>
            <person name="Wang P.W."/>
            <person name="Horuz S."/>
            <person name="Aysan Y."/>
            <person name="Guttman D.S."/>
        </authorList>
    </citation>
    <scope>NUCLEOTIDE SEQUENCE</scope>
    <source>
        <strain evidence="1">S5_IA_3a</strain>
    </source>
</reference>
<gene>
    <name evidence="1" type="ORF">YA0853_31670</name>
</gene>
<sequence>MSVSADEFLILGRRLLEGENEIDFRSAVSRGYYSIYHVAQETANRLALPCGVRRDVGAHEQLIARFETKGPGLKKIARRLRDKKRTRCVADYQLGEVVTKDEARLFVAEVERLAQEIDAIGRGRQELAE</sequence>
<dbReference type="RefSeq" id="WP_198712620.1">
    <property type="nucleotide sequence ID" value="NZ_JAEILH010000088.1"/>
</dbReference>
<name>A0A8I1JFW3_9PSED</name>
<comment type="caution">
    <text evidence="1">The sequence shown here is derived from an EMBL/GenBank/DDBJ whole genome shotgun (WGS) entry which is preliminary data.</text>
</comment>
<organism evidence="1 2">
    <name type="scientific">Pseudomonas rhodesiae</name>
    <dbReference type="NCBI Taxonomy" id="76760"/>
    <lineage>
        <taxon>Bacteria</taxon>
        <taxon>Pseudomonadati</taxon>
        <taxon>Pseudomonadota</taxon>
        <taxon>Gammaproteobacteria</taxon>
        <taxon>Pseudomonadales</taxon>
        <taxon>Pseudomonadaceae</taxon>
        <taxon>Pseudomonas</taxon>
    </lineage>
</organism>